<protein>
    <submittedName>
        <fullName evidence="1">YolD-like family protein</fullName>
    </submittedName>
</protein>
<evidence type="ECO:0000313" key="1">
    <source>
        <dbReference type="EMBL" id="HJC10606.1"/>
    </source>
</evidence>
<evidence type="ECO:0000313" key="2">
    <source>
        <dbReference type="Proteomes" id="UP000823893"/>
    </source>
</evidence>
<reference evidence="1" key="1">
    <citation type="journal article" date="2021" name="PeerJ">
        <title>Extensive microbial diversity within the chicken gut microbiome revealed by metagenomics and culture.</title>
        <authorList>
            <person name="Gilroy R."/>
            <person name="Ravi A."/>
            <person name="Getino M."/>
            <person name="Pursley I."/>
            <person name="Horton D.L."/>
            <person name="Alikhan N.F."/>
            <person name="Baker D."/>
            <person name="Gharbi K."/>
            <person name="Hall N."/>
            <person name="Watson M."/>
            <person name="Adriaenssens E.M."/>
            <person name="Foster-Nyarko E."/>
            <person name="Jarju S."/>
            <person name="Secka A."/>
            <person name="Antonio M."/>
            <person name="Oren A."/>
            <person name="Chaudhuri R.R."/>
            <person name="La Ragione R."/>
            <person name="Hildebrand F."/>
            <person name="Pallen M.J."/>
        </authorList>
    </citation>
    <scope>NUCLEOTIDE SEQUENCE</scope>
    <source>
        <strain evidence="1">ChiSxjej6B18-287</strain>
    </source>
</reference>
<comment type="caution">
    <text evidence="1">The sequence shown here is derived from an EMBL/GenBank/DDBJ whole genome shotgun (WGS) entry which is preliminary data.</text>
</comment>
<gene>
    <name evidence="1" type="ORF">H9935_07285</name>
</gene>
<reference evidence="1" key="2">
    <citation type="submission" date="2021-04" db="EMBL/GenBank/DDBJ databases">
        <authorList>
            <person name="Gilroy R."/>
        </authorList>
    </citation>
    <scope>NUCLEOTIDE SEQUENCE</scope>
    <source>
        <strain evidence="1">ChiSxjej6B18-287</strain>
    </source>
</reference>
<proteinExistence type="predicted"/>
<dbReference type="Proteomes" id="UP000823893">
    <property type="component" value="Unassembled WGS sequence"/>
</dbReference>
<name>A0A9D2SKP6_9FIRM</name>
<dbReference type="EMBL" id="DWWV01000093">
    <property type="protein sequence ID" value="HJC10606.1"/>
    <property type="molecule type" value="Genomic_DNA"/>
</dbReference>
<dbReference type="AlphaFoldDB" id="A0A9D2SKP6"/>
<sequence length="141" mass="15865">MSRESQEKNYEDIINLPHHISRAHPPMPLSGRAAQFAPFAALTGYGEVIKETARQTERKPELSEDEKQALNYKLQRAVNAPGEKPIVTVIYFLPDQKKTGGAYFEAFGRIRKADGDSGMLIMEEGRKIELDQIVDIIVHSI</sequence>
<accession>A0A9D2SKP6</accession>
<organism evidence="1 2">
    <name type="scientific">Candidatus Blautia merdigallinarum</name>
    <dbReference type="NCBI Taxonomy" id="2838495"/>
    <lineage>
        <taxon>Bacteria</taxon>
        <taxon>Bacillati</taxon>
        <taxon>Bacillota</taxon>
        <taxon>Clostridia</taxon>
        <taxon>Lachnospirales</taxon>
        <taxon>Lachnospiraceae</taxon>
        <taxon>Blautia</taxon>
    </lineage>
</organism>